<dbReference type="GO" id="GO:0015171">
    <property type="term" value="F:amino acid transmembrane transporter activity"/>
    <property type="evidence" value="ECO:0007669"/>
    <property type="project" value="TreeGrafter"/>
</dbReference>
<feature type="transmembrane region" description="Helical" evidence="6">
    <location>
        <begin position="166"/>
        <end position="184"/>
    </location>
</feature>
<name>A0A0N0XWM9_9ACTN</name>
<accession>A0A0N0XWM9</accession>
<evidence type="ECO:0000256" key="6">
    <source>
        <dbReference type="SAM" id="Phobius"/>
    </source>
</evidence>
<feature type="transmembrane region" description="Helical" evidence="6">
    <location>
        <begin position="52"/>
        <end position="71"/>
    </location>
</feature>
<dbReference type="PATRIC" id="fig|66876.3.peg.3132"/>
<dbReference type="EMBL" id="LGKG01000112">
    <property type="protein sequence ID" value="KPC64204.1"/>
    <property type="molecule type" value="Genomic_DNA"/>
</dbReference>
<evidence type="ECO:0000313" key="7">
    <source>
        <dbReference type="EMBL" id="KPC64204.1"/>
    </source>
</evidence>
<dbReference type="PANTHER" id="PTHR30086:SF20">
    <property type="entry name" value="ARGININE EXPORTER PROTEIN ARGO-RELATED"/>
    <property type="match status" value="1"/>
</dbReference>
<gene>
    <name evidence="7" type="ORF">ADL29_14200</name>
</gene>
<dbReference type="InterPro" id="IPR001123">
    <property type="entry name" value="LeuE-type"/>
</dbReference>
<evidence type="ECO:0008006" key="9">
    <source>
        <dbReference type="Google" id="ProtNLM"/>
    </source>
</evidence>
<comment type="caution">
    <text evidence="7">The sequence shown here is derived from an EMBL/GenBank/DDBJ whole genome shotgun (WGS) entry which is preliminary data.</text>
</comment>
<organism evidence="7 8">
    <name type="scientific">Streptomyces chattanoogensis</name>
    <dbReference type="NCBI Taxonomy" id="66876"/>
    <lineage>
        <taxon>Bacteria</taxon>
        <taxon>Bacillati</taxon>
        <taxon>Actinomycetota</taxon>
        <taxon>Actinomycetes</taxon>
        <taxon>Kitasatosporales</taxon>
        <taxon>Streptomycetaceae</taxon>
        <taxon>Streptomyces</taxon>
    </lineage>
</organism>
<reference evidence="8" key="1">
    <citation type="submission" date="2015-07" db="EMBL/GenBank/DDBJ databases">
        <authorList>
            <person name="Ju K.-S."/>
            <person name="Doroghazi J.R."/>
            <person name="Metcalf W.W."/>
        </authorList>
    </citation>
    <scope>NUCLEOTIDE SEQUENCE [LARGE SCALE GENOMIC DNA]</scope>
    <source>
        <strain evidence="8">NRRL ISP-5002</strain>
    </source>
</reference>
<comment type="subcellular location">
    <subcellularLocation>
        <location evidence="1">Cell membrane</location>
        <topology evidence="1">Multi-pass membrane protein</topology>
    </subcellularLocation>
</comment>
<evidence type="ECO:0000256" key="3">
    <source>
        <dbReference type="ARBA" id="ARBA00022692"/>
    </source>
</evidence>
<keyword evidence="5 6" id="KW-0472">Membrane</keyword>
<feature type="transmembrane region" description="Helical" evidence="6">
    <location>
        <begin position="131"/>
        <end position="154"/>
    </location>
</feature>
<evidence type="ECO:0000256" key="1">
    <source>
        <dbReference type="ARBA" id="ARBA00004651"/>
    </source>
</evidence>
<evidence type="ECO:0000313" key="8">
    <source>
        <dbReference type="Proteomes" id="UP000037982"/>
    </source>
</evidence>
<evidence type="ECO:0000256" key="4">
    <source>
        <dbReference type="ARBA" id="ARBA00022989"/>
    </source>
</evidence>
<keyword evidence="3 6" id="KW-0812">Transmembrane</keyword>
<protein>
    <recommendedName>
        <fullName evidence="9">Amino acid transporter</fullName>
    </recommendedName>
</protein>
<proteinExistence type="predicted"/>
<dbReference type="PANTHER" id="PTHR30086">
    <property type="entry name" value="ARGININE EXPORTER PROTEIN ARGO"/>
    <property type="match status" value="1"/>
</dbReference>
<dbReference type="Pfam" id="PF01810">
    <property type="entry name" value="LysE"/>
    <property type="match status" value="1"/>
</dbReference>
<keyword evidence="2" id="KW-1003">Cell membrane</keyword>
<dbReference type="GO" id="GO:0005886">
    <property type="term" value="C:plasma membrane"/>
    <property type="evidence" value="ECO:0007669"/>
    <property type="project" value="UniProtKB-SubCell"/>
</dbReference>
<keyword evidence="8" id="KW-1185">Reference proteome</keyword>
<dbReference type="Proteomes" id="UP000037982">
    <property type="component" value="Unassembled WGS sequence"/>
</dbReference>
<evidence type="ECO:0000256" key="5">
    <source>
        <dbReference type="ARBA" id="ARBA00023136"/>
    </source>
</evidence>
<evidence type="ECO:0000256" key="2">
    <source>
        <dbReference type="ARBA" id="ARBA00022475"/>
    </source>
</evidence>
<sequence>MPIGAQNLFIVQQGISLGAPRVFYATLATTGCDALLITAGSLGLGTLFAGHAALRTVLMAAGGGYLLYLAWQNLRGPDAAGLDAPEAEQTLTVRRTVTRAMGVSLLNPHAILDTVGVIGAVGIARNGAARVWFAGGCVLASLVWFTLLGTAALAIRRRLTRRGRLWIARASSLVMALFALLLWSELALA</sequence>
<keyword evidence="4 6" id="KW-1133">Transmembrane helix</keyword>
<feature type="transmembrane region" description="Helical" evidence="6">
    <location>
        <begin position="22"/>
        <end position="45"/>
    </location>
</feature>
<dbReference type="AlphaFoldDB" id="A0A0N0XWM9"/>